<reference evidence="5" key="1">
    <citation type="submission" date="2006-10" db="EMBL/GenBank/DDBJ databases">
        <authorList>
            <person name="Amadeo P."/>
            <person name="Zhao Q."/>
            <person name="Wortman J."/>
            <person name="Fraser-Liggett C."/>
            <person name="Carlton J."/>
        </authorList>
    </citation>
    <scope>NUCLEOTIDE SEQUENCE</scope>
    <source>
        <strain evidence="5">G3</strain>
    </source>
</reference>
<dbReference type="SUPFAM" id="SSF54928">
    <property type="entry name" value="RNA-binding domain, RBD"/>
    <property type="match status" value="1"/>
</dbReference>
<proteinExistence type="predicted"/>
<dbReference type="RefSeq" id="XP_001580806.1">
    <property type="nucleotide sequence ID" value="XM_001580756.1"/>
</dbReference>
<sequence length="143" mass="16383">MTDRSEDNSSSRRGGKIVPSIDPRDDLILAKKNFKLYVGNLRYNLSEEDIRQVFAPYGKVVSVIIPLQRSGVRPGFAYILMAKESEGRAAIEALNGLEFRGRQLKVEEFKEASERPPRRDDYRQSNGQFDGQPRLEDDRNLDH</sequence>
<dbReference type="FunFam" id="3.30.70.330:FF:001816">
    <property type="match status" value="1"/>
</dbReference>
<dbReference type="eggNOG" id="KOG0108">
    <property type="taxonomic scope" value="Eukaryota"/>
</dbReference>
<dbReference type="SMART" id="SM00360">
    <property type="entry name" value="RRM"/>
    <property type="match status" value="1"/>
</dbReference>
<dbReference type="AlphaFoldDB" id="A2DIL6"/>
<dbReference type="PROSITE" id="PS50102">
    <property type="entry name" value="RRM"/>
    <property type="match status" value="1"/>
</dbReference>
<gene>
    <name evidence="5" type="ORF">TVAG_178640</name>
</gene>
<name>A2DIL6_TRIV3</name>
<dbReference type="SMR" id="A2DIL6"/>
<dbReference type="InParanoid" id="A2DIL6"/>
<protein>
    <recommendedName>
        <fullName evidence="4">RRM domain-containing protein</fullName>
    </recommendedName>
</protein>
<feature type="compositionally biased region" description="Basic and acidic residues" evidence="3">
    <location>
        <begin position="133"/>
        <end position="143"/>
    </location>
</feature>
<dbReference type="PANTHER" id="PTHR48025">
    <property type="entry name" value="OS02G0815200 PROTEIN"/>
    <property type="match status" value="1"/>
</dbReference>
<evidence type="ECO:0000313" key="6">
    <source>
        <dbReference type="Proteomes" id="UP000001542"/>
    </source>
</evidence>
<dbReference type="Gene3D" id="3.30.70.330">
    <property type="match status" value="1"/>
</dbReference>
<feature type="compositionally biased region" description="Basic and acidic residues" evidence="3">
    <location>
        <begin position="108"/>
        <end position="123"/>
    </location>
</feature>
<organism evidence="5 6">
    <name type="scientific">Trichomonas vaginalis (strain ATCC PRA-98 / G3)</name>
    <dbReference type="NCBI Taxonomy" id="412133"/>
    <lineage>
        <taxon>Eukaryota</taxon>
        <taxon>Metamonada</taxon>
        <taxon>Parabasalia</taxon>
        <taxon>Trichomonadida</taxon>
        <taxon>Trichomonadidae</taxon>
        <taxon>Trichomonas</taxon>
    </lineage>
</organism>
<dbReference type="KEGG" id="tva:5465350"/>
<evidence type="ECO:0000256" key="1">
    <source>
        <dbReference type="ARBA" id="ARBA00022884"/>
    </source>
</evidence>
<dbReference type="VEuPathDB" id="TrichDB:TVAG_178640"/>
<dbReference type="InterPro" id="IPR000504">
    <property type="entry name" value="RRM_dom"/>
</dbReference>
<dbReference type="InterPro" id="IPR050502">
    <property type="entry name" value="Euk_RNA-bind_prot"/>
</dbReference>
<evidence type="ECO:0000313" key="5">
    <source>
        <dbReference type="EMBL" id="EAY19820.1"/>
    </source>
</evidence>
<reference evidence="5" key="2">
    <citation type="journal article" date="2007" name="Science">
        <title>Draft genome sequence of the sexually transmitted pathogen Trichomonas vaginalis.</title>
        <authorList>
            <person name="Carlton J.M."/>
            <person name="Hirt R.P."/>
            <person name="Silva J.C."/>
            <person name="Delcher A.L."/>
            <person name="Schatz M."/>
            <person name="Zhao Q."/>
            <person name="Wortman J.R."/>
            <person name="Bidwell S.L."/>
            <person name="Alsmark U.C.M."/>
            <person name="Besteiro S."/>
            <person name="Sicheritz-Ponten T."/>
            <person name="Noel C.J."/>
            <person name="Dacks J.B."/>
            <person name="Foster P.G."/>
            <person name="Simillion C."/>
            <person name="Van de Peer Y."/>
            <person name="Miranda-Saavedra D."/>
            <person name="Barton G.J."/>
            <person name="Westrop G.D."/>
            <person name="Mueller S."/>
            <person name="Dessi D."/>
            <person name="Fiori P.L."/>
            <person name="Ren Q."/>
            <person name="Paulsen I."/>
            <person name="Zhang H."/>
            <person name="Bastida-Corcuera F.D."/>
            <person name="Simoes-Barbosa A."/>
            <person name="Brown M.T."/>
            <person name="Hayes R.D."/>
            <person name="Mukherjee M."/>
            <person name="Okumura C.Y."/>
            <person name="Schneider R."/>
            <person name="Smith A.J."/>
            <person name="Vanacova S."/>
            <person name="Villalvazo M."/>
            <person name="Haas B.J."/>
            <person name="Pertea M."/>
            <person name="Feldblyum T.V."/>
            <person name="Utterback T.R."/>
            <person name="Shu C.L."/>
            <person name="Osoegawa K."/>
            <person name="de Jong P.J."/>
            <person name="Hrdy I."/>
            <person name="Horvathova L."/>
            <person name="Zubacova Z."/>
            <person name="Dolezal P."/>
            <person name="Malik S.B."/>
            <person name="Logsdon J.M. Jr."/>
            <person name="Henze K."/>
            <person name="Gupta A."/>
            <person name="Wang C.C."/>
            <person name="Dunne R.L."/>
            <person name="Upcroft J.A."/>
            <person name="Upcroft P."/>
            <person name="White O."/>
            <person name="Salzberg S.L."/>
            <person name="Tang P."/>
            <person name="Chiu C.-H."/>
            <person name="Lee Y.-S."/>
            <person name="Embley T.M."/>
            <person name="Coombs G.H."/>
            <person name="Mottram J.C."/>
            <person name="Tachezy J."/>
            <person name="Fraser-Liggett C.M."/>
            <person name="Johnson P.J."/>
        </authorList>
    </citation>
    <scope>NUCLEOTIDE SEQUENCE [LARGE SCALE GENOMIC DNA]</scope>
    <source>
        <strain evidence="5">G3</strain>
    </source>
</reference>
<dbReference type="InterPro" id="IPR035979">
    <property type="entry name" value="RBD_domain_sf"/>
</dbReference>
<dbReference type="EMBL" id="DS113204">
    <property type="protein sequence ID" value="EAY19820.1"/>
    <property type="molecule type" value="Genomic_DNA"/>
</dbReference>
<dbReference type="OrthoDB" id="439808at2759"/>
<dbReference type="STRING" id="5722.A2DIL6"/>
<dbReference type="CDD" id="cd00590">
    <property type="entry name" value="RRM_SF"/>
    <property type="match status" value="1"/>
</dbReference>
<dbReference type="Proteomes" id="UP000001542">
    <property type="component" value="Unassembled WGS sequence"/>
</dbReference>
<dbReference type="GO" id="GO:0003723">
    <property type="term" value="F:RNA binding"/>
    <property type="evidence" value="ECO:0007669"/>
    <property type="project" value="UniProtKB-UniRule"/>
</dbReference>
<dbReference type="PANTHER" id="PTHR48025:SF1">
    <property type="entry name" value="RRM DOMAIN-CONTAINING PROTEIN"/>
    <property type="match status" value="1"/>
</dbReference>
<evidence type="ECO:0000259" key="4">
    <source>
        <dbReference type="PROSITE" id="PS50102"/>
    </source>
</evidence>
<dbReference type="VEuPathDB" id="TrichDB:TVAGG3_0602710"/>
<feature type="domain" description="RRM" evidence="4">
    <location>
        <begin position="34"/>
        <end position="111"/>
    </location>
</feature>
<evidence type="ECO:0000256" key="3">
    <source>
        <dbReference type="SAM" id="MobiDB-lite"/>
    </source>
</evidence>
<keyword evidence="6" id="KW-1185">Reference proteome</keyword>
<dbReference type="InterPro" id="IPR012677">
    <property type="entry name" value="Nucleotide-bd_a/b_plait_sf"/>
</dbReference>
<accession>A2DIL6</accession>
<feature type="region of interest" description="Disordered" evidence="3">
    <location>
        <begin position="108"/>
        <end position="143"/>
    </location>
</feature>
<evidence type="ECO:0000256" key="2">
    <source>
        <dbReference type="PROSITE-ProRule" id="PRU00176"/>
    </source>
</evidence>
<dbReference type="Pfam" id="PF00076">
    <property type="entry name" value="RRM_1"/>
    <property type="match status" value="1"/>
</dbReference>
<keyword evidence="1 2" id="KW-0694">RNA-binding</keyword>